<keyword evidence="2" id="KW-0472">Membrane</keyword>
<feature type="transmembrane region" description="Helical" evidence="2">
    <location>
        <begin position="111"/>
        <end position="130"/>
    </location>
</feature>
<protein>
    <submittedName>
        <fullName evidence="3">Uncharacterized protein</fullName>
    </submittedName>
</protein>
<evidence type="ECO:0000256" key="1">
    <source>
        <dbReference type="SAM" id="MobiDB-lite"/>
    </source>
</evidence>
<keyword evidence="2" id="KW-0812">Transmembrane</keyword>
<dbReference type="AlphaFoldDB" id="A0A7S0VU44"/>
<gene>
    <name evidence="3" type="ORF">HTEP1355_LOCUS11788</name>
</gene>
<dbReference type="EMBL" id="HBFN01020286">
    <property type="protein sequence ID" value="CAD8798147.1"/>
    <property type="molecule type" value="Transcribed_RNA"/>
</dbReference>
<name>A0A7S0VU44_9CRYP</name>
<feature type="region of interest" description="Disordered" evidence="1">
    <location>
        <begin position="1"/>
        <end position="38"/>
    </location>
</feature>
<organism evidence="3">
    <name type="scientific">Hemiselmis tepida</name>
    <dbReference type="NCBI Taxonomy" id="464990"/>
    <lineage>
        <taxon>Eukaryota</taxon>
        <taxon>Cryptophyceae</taxon>
        <taxon>Cryptomonadales</taxon>
        <taxon>Hemiselmidaceae</taxon>
        <taxon>Hemiselmis</taxon>
    </lineage>
</organism>
<reference evidence="3" key="1">
    <citation type="submission" date="2021-01" db="EMBL/GenBank/DDBJ databases">
        <authorList>
            <person name="Corre E."/>
            <person name="Pelletier E."/>
            <person name="Niang G."/>
            <person name="Scheremetjew M."/>
            <person name="Finn R."/>
            <person name="Kale V."/>
            <person name="Holt S."/>
            <person name="Cochrane G."/>
            <person name="Meng A."/>
            <person name="Brown T."/>
            <person name="Cohen L."/>
        </authorList>
    </citation>
    <scope>NUCLEOTIDE SEQUENCE</scope>
    <source>
        <strain evidence="3">CCMP443</strain>
    </source>
</reference>
<feature type="region of interest" description="Disordered" evidence="1">
    <location>
        <begin position="70"/>
        <end position="110"/>
    </location>
</feature>
<sequence>MRREKRGGGGGSKPPLLPTTEPGGGGGEEQTPAASFPAAATGSGCALALSLLFATCNMHTPAGLLGPSEAEGGFGVHPPPRRPGRALLSVDGDFEGPSAPPSPSTDPPSMGGGWILVAAAVLLAVLACMARGAARPPRSKGGAPGPGWLLGSRKLSALGWWRWLGCKAATSLGGGFPR</sequence>
<accession>A0A7S0VU44</accession>
<evidence type="ECO:0000313" key="3">
    <source>
        <dbReference type="EMBL" id="CAD8798147.1"/>
    </source>
</evidence>
<evidence type="ECO:0000256" key="2">
    <source>
        <dbReference type="SAM" id="Phobius"/>
    </source>
</evidence>
<keyword evidence="2" id="KW-1133">Transmembrane helix</keyword>
<proteinExistence type="predicted"/>